<dbReference type="PROSITE" id="PS50893">
    <property type="entry name" value="ABC_TRANSPORTER_2"/>
    <property type="match status" value="1"/>
</dbReference>
<dbReference type="STRING" id="1391654.AKJ09_00919"/>
<dbReference type="GO" id="GO:0016887">
    <property type="term" value="F:ATP hydrolysis activity"/>
    <property type="evidence" value="ECO:0007669"/>
    <property type="project" value="InterPro"/>
</dbReference>
<keyword evidence="4" id="KW-1185">Reference proteome</keyword>
<dbReference type="InterPro" id="IPR027417">
    <property type="entry name" value="P-loop_NTPase"/>
</dbReference>
<sequence>MIVLQGVSARGEARRRMPVPMLKNVSLTWERGVLAVVGSVADGTALLLRTIAGADKVQSGRLEVLAQPPSEVQPRIAYVPQDVVLPDALRVEEVCALSAALREEPPRPARERLAVLGLESLASRKTSSLSPVEARAVALALAVTSIAPVVLVEEPLWGLSPVAPARVTNALRARAAQGACVVVTTASVRDATRLGDQLVLLTQGVLTPCRPGSRMPGRAWRACGWWCRRVRARASRSSPRCCEPIRRSPPSKPHPSRRPVPRWCWCPVPSFSPWPRA</sequence>
<evidence type="ECO:0000313" key="3">
    <source>
        <dbReference type="EMBL" id="AKU94255.1"/>
    </source>
</evidence>
<dbReference type="PANTHER" id="PTHR43038:SF3">
    <property type="entry name" value="ABC TRANSPORTER G FAMILY MEMBER 20 ISOFORM X1"/>
    <property type="match status" value="1"/>
</dbReference>
<evidence type="ECO:0000256" key="1">
    <source>
        <dbReference type="SAM" id="MobiDB-lite"/>
    </source>
</evidence>
<keyword evidence="3" id="KW-0547">Nucleotide-binding</keyword>
<dbReference type="EMBL" id="CP012333">
    <property type="protein sequence ID" value="AKU94255.1"/>
    <property type="molecule type" value="Genomic_DNA"/>
</dbReference>
<dbReference type="AlphaFoldDB" id="A0A0K1PL61"/>
<dbReference type="InterPro" id="IPR003439">
    <property type="entry name" value="ABC_transporter-like_ATP-bd"/>
</dbReference>
<accession>A0A0K1PL61</accession>
<dbReference type="Proteomes" id="UP000064967">
    <property type="component" value="Chromosome"/>
</dbReference>
<dbReference type="Gene3D" id="3.40.50.300">
    <property type="entry name" value="P-loop containing nucleotide triphosphate hydrolases"/>
    <property type="match status" value="1"/>
</dbReference>
<dbReference type="RefSeq" id="WP_146645880.1">
    <property type="nucleotide sequence ID" value="NZ_CP012333.1"/>
</dbReference>
<gene>
    <name evidence="3" type="ORF">AKJ09_00919</name>
</gene>
<evidence type="ECO:0000313" key="4">
    <source>
        <dbReference type="Proteomes" id="UP000064967"/>
    </source>
</evidence>
<dbReference type="KEGG" id="llu:AKJ09_00919"/>
<dbReference type="GO" id="GO:0005524">
    <property type="term" value="F:ATP binding"/>
    <property type="evidence" value="ECO:0007669"/>
    <property type="project" value="UniProtKB-KW"/>
</dbReference>
<dbReference type="SUPFAM" id="SSF52540">
    <property type="entry name" value="P-loop containing nucleoside triphosphate hydrolases"/>
    <property type="match status" value="1"/>
</dbReference>
<dbReference type="Pfam" id="PF00005">
    <property type="entry name" value="ABC_tran"/>
    <property type="match status" value="1"/>
</dbReference>
<keyword evidence="3" id="KW-0067">ATP-binding</keyword>
<organism evidence="3 4">
    <name type="scientific">Labilithrix luteola</name>
    <dbReference type="NCBI Taxonomy" id="1391654"/>
    <lineage>
        <taxon>Bacteria</taxon>
        <taxon>Pseudomonadati</taxon>
        <taxon>Myxococcota</taxon>
        <taxon>Polyangia</taxon>
        <taxon>Polyangiales</taxon>
        <taxon>Labilitrichaceae</taxon>
        <taxon>Labilithrix</taxon>
    </lineage>
</organism>
<name>A0A0K1PL61_9BACT</name>
<feature type="region of interest" description="Disordered" evidence="1">
    <location>
        <begin position="240"/>
        <end position="259"/>
    </location>
</feature>
<proteinExistence type="predicted"/>
<protein>
    <submittedName>
        <fullName evidence="3">ABC transporter, ATP-binding protein</fullName>
    </submittedName>
</protein>
<dbReference type="PANTHER" id="PTHR43038">
    <property type="entry name" value="ATP-BINDING CASSETTE, SUB-FAMILY H, MEMBER 1"/>
    <property type="match status" value="1"/>
</dbReference>
<evidence type="ECO:0000259" key="2">
    <source>
        <dbReference type="PROSITE" id="PS50893"/>
    </source>
</evidence>
<feature type="domain" description="ABC transporter" evidence="2">
    <location>
        <begin position="2"/>
        <end position="228"/>
    </location>
</feature>
<reference evidence="3 4" key="1">
    <citation type="submission" date="2015-08" db="EMBL/GenBank/DDBJ databases">
        <authorList>
            <person name="Babu N.S."/>
            <person name="Beckwith C.J."/>
            <person name="Beseler K.G."/>
            <person name="Brison A."/>
            <person name="Carone J.V."/>
            <person name="Caskin T.P."/>
            <person name="Diamond M."/>
            <person name="Durham M.E."/>
            <person name="Foxe J.M."/>
            <person name="Go M."/>
            <person name="Henderson B.A."/>
            <person name="Jones I.B."/>
            <person name="McGettigan J.A."/>
            <person name="Micheletti S.J."/>
            <person name="Nasrallah M.E."/>
            <person name="Ortiz D."/>
            <person name="Piller C.R."/>
            <person name="Privatt S.R."/>
            <person name="Schneider S.L."/>
            <person name="Sharp S."/>
            <person name="Smith T.C."/>
            <person name="Stanton J.D."/>
            <person name="Ullery H.E."/>
            <person name="Wilson R.J."/>
            <person name="Serrano M.G."/>
            <person name="Buck G."/>
            <person name="Lee V."/>
            <person name="Wang Y."/>
            <person name="Carvalho R."/>
            <person name="Voegtly L."/>
            <person name="Shi R."/>
            <person name="Duckworth R."/>
            <person name="Johnson A."/>
            <person name="Loviza R."/>
            <person name="Walstead R."/>
            <person name="Shah Z."/>
            <person name="Kiflezghi M."/>
            <person name="Wade K."/>
            <person name="Ball S.L."/>
            <person name="Bradley K.W."/>
            <person name="Asai D.J."/>
            <person name="Bowman C.A."/>
            <person name="Russell D.A."/>
            <person name="Pope W.H."/>
            <person name="Jacobs-Sera D."/>
            <person name="Hendrix R.W."/>
            <person name="Hatfull G.F."/>
        </authorList>
    </citation>
    <scope>NUCLEOTIDE SEQUENCE [LARGE SCALE GENOMIC DNA]</scope>
    <source>
        <strain evidence="3 4">DSM 27648</strain>
    </source>
</reference>